<reference evidence="2" key="2">
    <citation type="journal article" date="2008" name="Genome Biol.">
        <title>Improved genome assembly and evidence-based global gene model set for the chordate Ciona intestinalis: new insight into intron and operon populations.</title>
        <authorList>
            <person name="Satou Y."/>
            <person name="Mineta K."/>
            <person name="Ogasawara M."/>
            <person name="Sasakura Y."/>
            <person name="Shoguchi E."/>
            <person name="Ueno K."/>
            <person name="Yamada L."/>
            <person name="Matsumoto J."/>
            <person name="Wasserscheid J."/>
            <person name="Dewar K."/>
            <person name="Wiley G.B."/>
            <person name="Macmil S.L."/>
            <person name="Roe B.A."/>
            <person name="Zeller R.W."/>
            <person name="Hastings K.E."/>
            <person name="Lemaire P."/>
            <person name="Lindquist E."/>
            <person name="Endo T."/>
            <person name="Hotta K."/>
            <person name="Inaba K."/>
        </authorList>
    </citation>
    <scope>NUCLEOTIDE SEQUENCE [LARGE SCALE GENOMIC DNA]</scope>
    <source>
        <strain evidence="2">wild type</strain>
    </source>
</reference>
<reference evidence="2" key="4">
    <citation type="submission" date="2025-09" db="UniProtKB">
        <authorList>
            <consortium name="Ensembl"/>
        </authorList>
    </citation>
    <scope>IDENTIFICATION</scope>
</reference>
<accession>F6VWI8</accession>
<dbReference type="Proteomes" id="UP000008144">
    <property type="component" value="Chromosome 8"/>
</dbReference>
<keyword evidence="1" id="KW-0732">Signal</keyword>
<name>F6VWI8_CIOIN</name>
<feature type="chain" id="PRO_5003344026" evidence="1">
    <location>
        <begin position="17"/>
        <end position="91"/>
    </location>
</feature>
<dbReference type="EMBL" id="EAAA01002757">
    <property type="status" value="NOT_ANNOTATED_CDS"/>
    <property type="molecule type" value="Genomic_DNA"/>
</dbReference>
<sequence>MLRILVFLTHVTHILCYDWSSLNLVESHVPYVFANNLELTSQCKADEACPYRDILSNETVCWGFEKNCDAEKRFGGKSPTVDCDDVSKDRY</sequence>
<dbReference type="AlphaFoldDB" id="F6VWI8"/>
<evidence type="ECO:0000256" key="1">
    <source>
        <dbReference type="SAM" id="SignalP"/>
    </source>
</evidence>
<dbReference type="HOGENOM" id="CLU_2432479_0_0_1"/>
<evidence type="ECO:0000313" key="2">
    <source>
        <dbReference type="Ensembl" id="ENSCINP00000027665.2"/>
    </source>
</evidence>
<protein>
    <submittedName>
        <fullName evidence="2">Uncharacterized protein</fullName>
    </submittedName>
</protein>
<organism evidence="2 3">
    <name type="scientific">Ciona intestinalis</name>
    <name type="common">Transparent sea squirt</name>
    <name type="synonym">Ascidia intestinalis</name>
    <dbReference type="NCBI Taxonomy" id="7719"/>
    <lineage>
        <taxon>Eukaryota</taxon>
        <taxon>Metazoa</taxon>
        <taxon>Chordata</taxon>
        <taxon>Tunicata</taxon>
        <taxon>Ascidiacea</taxon>
        <taxon>Phlebobranchia</taxon>
        <taxon>Cionidae</taxon>
        <taxon>Ciona</taxon>
    </lineage>
</organism>
<dbReference type="Ensembl" id="ENSCINT00000027911.2">
    <property type="protein sequence ID" value="ENSCINP00000027665.2"/>
    <property type="gene ID" value="ENSCING00000015721.2"/>
</dbReference>
<reference evidence="3" key="1">
    <citation type="journal article" date="2002" name="Science">
        <title>The draft genome of Ciona intestinalis: insights into chordate and vertebrate origins.</title>
        <authorList>
            <person name="Dehal P."/>
            <person name="Satou Y."/>
            <person name="Campbell R.K."/>
            <person name="Chapman J."/>
            <person name="Degnan B."/>
            <person name="De Tomaso A."/>
            <person name="Davidson B."/>
            <person name="Di Gregorio A."/>
            <person name="Gelpke M."/>
            <person name="Goodstein D.M."/>
            <person name="Harafuji N."/>
            <person name="Hastings K.E."/>
            <person name="Ho I."/>
            <person name="Hotta K."/>
            <person name="Huang W."/>
            <person name="Kawashima T."/>
            <person name="Lemaire P."/>
            <person name="Martinez D."/>
            <person name="Meinertzhagen I.A."/>
            <person name="Necula S."/>
            <person name="Nonaka M."/>
            <person name="Putnam N."/>
            <person name="Rash S."/>
            <person name="Saiga H."/>
            <person name="Satake M."/>
            <person name="Terry A."/>
            <person name="Yamada L."/>
            <person name="Wang H.G."/>
            <person name="Awazu S."/>
            <person name="Azumi K."/>
            <person name="Boore J."/>
            <person name="Branno M."/>
            <person name="Chin-Bow S."/>
            <person name="DeSantis R."/>
            <person name="Doyle S."/>
            <person name="Francino P."/>
            <person name="Keys D.N."/>
            <person name="Haga S."/>
            <person name="Hayashi H."/>
            <person name="Hino K."/>
            <person name="Imai K.S."/>
            <person name="Inaba K."/>
            <person name="Kano S."/>
            <person name="Kobayashi K."/>
            <person name="Kobayashi M."/>
            <person name="Lee B.I."/>
            <person name="Makabe K.W."/>
            <person name="Manohar C."/>
            <person name="Matassi G."/>
            <person name="Medina M."/>
            <person name="Mochizuki Y."/>
            <person name="Mount S."/>
            <person name="Morishita T."/>
            <person name="Miura S."/>
            <person name="Nakayama A."/>
            <person name="Nishizaka S."/>
            <person name="Nomoto H."/>
            <person name="Ohta F."/>
            <person name="Oishi K."/>
            <person name="Rigoutsos I."/>
            <person name="Sano M."/>
            <person name="Sasaki A."/>
            <person name="Sasakura Y."/>
            <person name="Shoguchi E."/>
            <person name="Shin-i T."/>
            <person name="Spagnuolo A."/>
            <person name="Stainier D."/>
            <person name="Suzuki M.M."/>
            <person name="Tassy O."/>
            <person name="Takatori N."/>
            <person name="Tokuoka M."/>
            <person name="Yagi K."/>
            <person name="Yoshizaki F."/>
            <person name="Wada S."/>
            <person name="Zhang C."/>
            <person name="Hyatt P.D."/>
            <person name="Larimer F."/>
            <person name="Detter C."/>
            <person name="Doggett N."/>
            <person name="Glavina T."/>
            <person name="Hawkins T."/>
            <person name="Richardson P."/>
            <person name="Lucas S."/>
            <person name="Kohara Y."/>
            <person name="Levine M."/>
            <person name="Satoh N."/>
            <person name="Rokhsar D.S."/>
        </authorList>
    </citation>
    <scope>NUCLEOTIDE SEQUENCE [LARGE SCALE GENOMIC DNA]</scope>
</reference>
<evidence type="ECO:0000313" key="3">
    <source>
        <dbReference type="Proteomes" id="UP000008144"/>
    </source>
</evidence>
<keyword evidence="3" id="KW-1185">Reference proteome</keyword>
<feature type="signal peptide" evidence="1">
    <location>
        <begin position="1"/>
        <end position="16"/>
    </location>
</feature>
<reference evidence="2" key="3">
    <citation type="submission" date="2025-08" db="UniProtKB">
        <authorList>
            <consortium name="Ensembl"/>
        </authorList>
    </citation>
    <scope>IDENTIFICATION</scope>
</reference>
<dbReference type="InParanoid" id="F6VWI8"/>
<proteinExistence type="predicted"/>